<keyword evidence="2" id="KW-1185">Reference proteome</keyword>
<sequence>MHRGGVDFGGSKVVPDADVDASAPSRLRRLHKDKHHRDVDPREHFEEEEAGEGGGDEGGRGGRARRGGGGGGGGGRFDLSRLLIEDPSPSSLDQPGSASSLRRQVVASLMQQQRRAIESNPRAIQPLSPASFGSSMELTPYNPAVTPASSLDFGGRVRHNQHFSLKTSTELLKVLNRIWSLEEQHASSVSLIRALKMERDHARAQIKELLRDQQADRREIDVLMKQISEDKVVRKTKEQDRLHAAVQSVREELEDERKLRKRSEGLHRKLAREVSDVKTALTDALKEAERERRSRKLLEDLCDEFAVGIREYEQEVHSLKQKSDREWDRNTDRMRLILHISESWLDERMQMKVEEAQHGQPERLSIVEKLSFEIETFLKAKRMSALDSTSSKLQRERPRSLESVPLNEAVSAPQAVFDDEGSSAGSDSNCFELKRNENGFKVYEDEARDDDDGIREVAKDLLRKKAPPRRKKKGMNLSVPAANSEKVVPLKKEKLDRDPTEVGVTTHDSEVHDRNESSVIDDFVKGQLIPGGVHLHANVDSRQACGSSSSAWRTQASPVRQWTSRLKSTDPESETLESASRLPSLNSRENTLKSKLMEARSKGQQRSWRSKVTGRFS</sequence>
<evidence type="ECO:0000313" key="1">
    <source>
        <dbReference type="EMBL" id="KAI4370294.1"/>
    </source>
</evidence>
<protein>
    <submittedName>
        <fullName evidence="1">Uncharacterized protein</fullName>
    </submittedName>
</protein>
<organism evidence="1 2">
    <name type="scientific">Melastoma candidum</name>
    <dbReference type="NCBI Taxonomy" id="119954"/>
    <lineage>
        <taxon>Eukaryota</taxon>
        <taxon>Viridiplantae</taxon>
        <taxon>Streptophyta</taxon>
        <taxon>Embryophyta</taxon>
        <taxon>Tracheophyta</taxon>
        <taxon>Spermatophyta</taxon>
        <taxon>Magnoliopsida</taxon>
        <taxon>eudicotyledons</taxon>
        <taxon>Gunneridae</taxon>
        <taxon>Pentapetalae</taxon>
        <taxon>rosids</taxon>
        <taxon>malvids</taxon>
        <taxon>Myrtales</taxon>
        <taxon>Melastomataceae</taxon>
        <taxon>Melastomatoideae</taxon>
        <taxon>Melastomateae</taxon>
        <taxon>Melastoma</taxon>
    </lineage>
</organism>
<accession>A0ACB9QY01</accession>
<comment type="caution">
    <text evidence="1">The sequence shown here is derived from an EMBL/GenBank/DDBJ whole genome shotgun (WGS) entry which is preliminary data.</text>
</comment>
<reference evidence="2" key="1">
    <citation type="journal article" date="2023" name="Front. Plant Sci.">
        <title>Chromosomal-level genome assembly of Melastoma candidum provides insights into trichome evolution.</title>
        <authorList>
            <person name="Zhong Y."/>
            <person name="Wu W."/>
            <person name="Sun C."/>
            <person name="Zou P."/>
            <person name="Liu Y."/>
            <person name="Dai S."/>
            <person name="Zhou R."/>
        </authorList>
    </citation>
    <scope>NUCLEOTIDE SEQUENCE [LARGE SCALE GENOMIC DNA]</scope>
</reference>
<name>A0ACB9QY01_9MYRT</name>
<gene>
    <name evidence="1" type="ORF">MLD38_018661</name>
</gene>
<dbReference type="EMBL" id="CM042884">
    <property type="protein sequence ID" value="KAI4370294.1"/>
    <property type="molecule type" value="Genomic_DNA"/>
</dbReference>
<dbReference type="Proteomes" id="UP001057402">
    <property type="component" value="Chromosome 5"/>
</dbReference>
<evidence type="ECO:0000313" key="2">
    <source>
        <dbReference type="Proteomes" id="UP001057402"/>
    </source>
</evidence>
<proteinExistence type="predicted"/>